<keyword evidence="12 16" id="KW-1015">Disulfide bond</keyword>
<evidence type="ECO:0000256" key="19">
    <source>
        <dbReference type="SAM" id="Phobius"/>
    </source>
</evidence>
<evidence type="ECO:0000256" key="12">
    <source>
        <dbReference type="ARBA" id="ARBA00023157"/>
    </source>
</evidence>
<dbReference type="InterPro" id="IPR002172">
    <property type="entry name" value="LDrepeatLR_classA_rpt"/>
</dbReference>
<name>A0AAN8XIS0_HALRR</name>
<keyword evidence="3 17" id="KW-0813">Transport</keyword>
<dbReference type="SUPFAM" id="SSF57424">
    <property type="entry name" value="LDL receptor-like module"/>
    <property type="match status" value="1"/>
</dbReference>
<evidence type="ECO:0000256" key="3">
    <source>
        <dbReference type="ARBA" id="ARBA00022448"/>
    </source>
</evidence>
<keyword evidence="14 17" id="KW-0739">Sodium transport</keyword>
<evidence type="ECO:0000313" key="21">
    <source>
        <dbReference type="Proteomes" id="UP001381693"/>
    </source>
</evidence>
<dbReference type="InterPro" id="IPR023415">
    <property type="entry name" value="LDLR_class-A_CS"/>
</dbReference>
<protein>
    <submittedName>
        <fullName evidence="20">Uncharacterized protein</fullName>
    </submittedName>
</protein>
<evidence type="ECO:0000256" key="7">
    <source>
        <dbReference type="ARBA" id="ARBA00022737"/>
    </source>
</evidence>
<evidence type="ECO:0000256" key="16">
    <source>
        <dbReference type="PROSITE-ProRule" id="PRU00124"/>
    </source>
</evidence>
<evidence type="ECO:0000256" key="11">
    <source>
        <dbReference type="ARBA" id="ARBA00023136"/>
    </source>
</evidence>
<keyword evidence="10 17" id="KW-0406">Ion transport</keyword>
<keyword evidence="5 17" id="KW-0812">Transmembrane</keyword>
<keyword evidence="4 17" id="KW-0894">Sodium channel</keyword>
<dbReference type="Gene3D" id="4.10.400.10">
    <property type="entry name" value="Low-density Lipoprotein Receptor"/>
    <property type="match status" value="1"/>
</dbReference>
<feature type="region of interest" description="Disordered" evidence="18">
    <location>
        <begin position="1"/>
        <end position="26"/>
    </location>
</feature>
<proteinExistence type="inferred from homology"/>
<gene>
    <name evidence="20" type="ORF">SK128_022089</name>
</gene>
<feature type="disulfide bond" evidence="16">
    <location>
        <begin position="278"/>
        <end position="296"/>
    </location>
</feature>
<evidence type="ECO:0000256" key="13">
    <source>
        <dbReference type="ARBA" id="ARBA00023180"/>
    </source>
</evidence>
<evidence type="ECO:0000256" key="10">
    <source>
        <dbReference type="ARBA" id="ARBA00023065"/>
    </source>
</evidence>
<evidence type="ECO:0000256" key="9">
    <source>
        <dbReference type="ARBA" id="ARBA00023053"/>
    </source>
</evidence>
<organism evidence="20 21">
    <name type="scientific">Halocaridina rubra</name>
    <name type="common">Hawaiian red shrimp</name>
    <dbReference type="NCBI Taxonomy" id="373956"/>
    <lineage>
        <taxon>Eukaryota</taxon>
        <taxon>Metazoa</taxon>
        <taxon>Ecdysozoa</taxon>
        <taxon>Arthropoda</taxon>
        <taxon>Crustacea</taxon>
        <taxon>Multicrustacea</taxon>
        <taxon>Malacostraca</taxon>
        <taxon>Eumalacostraca</taxon>
        <taxon>Eucarida</taxon>
        <taxon>Decapoda</taxon>
        <taxon>Pleocyemata</taxon>
        <taxon>Caridea</taxon>
        <taxon>Atyoidea</taxon>
        <taxon>Atyidae</taxon>
        <taxon>Halocaridina</taxon>
    </lineage>
</organism>
<evidence type="ECO:0000256" key="5">
    <source>
        <dbReference type="ARBA" id="ARBA00022692"/>
    </source>
</evidence>
<evidence type="ECO:0000256" key="15">
    <source>
        <dbReference type="ARBA" id="ARBA00023303"/>
    </source>
</evidence>
<dbReference type="FunFam" id="4.10.400.10:FF:000034">
    <property type="entry name" value="Low-density lipoprotein receptor-related protein 2"/>
    <property type="match status" value="1"/>
</dbReference>
<keyword evidence="8 19" id="KW-1133">Transmembrane helix</keyword>
<feature type="disulfide bond" evidence="16">
    <location>
        <begin position="290"/>
        <end position="305"/>
    </location>
</feature>
<evidence type="ECO:0000256" key="17">
    <source>
        <dbReference type="RuleBase" id="RU000679"/>
    </source>
</evidence>
<sequence length="320" mass="36656">MFTSRDEVDEEEKGQQHEGDSDPEDEQTFRGLLKNFVSNTTLHGIGRIFASTSRFRRIVWVLVCATLIVYAVTQCYQVVKEYQEHPIQITRSTKEDSAAEFPAVTLCNLNPLPNSEKLVAHSTWRPFLNVEKNNKFPKCGPEEQSAFGVPFHYSTMYGDVLGNDSAINDTTPWNENIDIRDLNSTYNSNMQFPPLPSDYNYDYLYDNSYSNNKDSDILPLRDWLNTGGYYGIQQNNKSQMPNIPGSGFSYSQADSNYTVLYDEYEAEIPECTRGQFQCPDGSCIPERWRCNRIIDCINAEDEANCSKLLYKCPMAQIFKL</sequence>
<comment type="subcellular location">
    <subcellularLocation>
        <location evidence="1">Membrane</location>
        <topology evidence="1">Multi-pass membrane protein</topology>
    </subcellularLocation>
</comment>
<dbReference type="PROSITE" id="PS01209">
    <property type="entry name" value="LDLRA_1"/>
    <property type="match status" value="1"/>
</dbReference>
<evidence type="ECO:0000256" key="14">
    <source>
        <dbReference type="ARBA" id="ARBA00023201"/>
    </source>
</evidence>
<dbReference type="SMART" id="SM00192">
    <property type="entry name" value="LDLa"/>
    <property type="match status" value="1"/>
</dbReference>
<dbReference type="PANTHER" id="PTHR11690:SF248">
    <property type="entry name" value="PICKPOCKET 17, ISOFORM A"/>
    <property type="match status" value="1"/>
</dbReference>
<keyword evidence="7" id="KW-0677">Repeat</keyword>
<dbReference type="PANTHER" id="PTHR11690">
    <property type="entry name" value="AMILORIDE-SENSITIVE SODIUM CHANNEL-RELATED"/>
    <property type="match status" value="1"/>
</dbReference>
<accession>A0AAN8XIS0</accession>
<dbReference type="EMBL" id="JAXCGZ010006198">
    <property type="protein sequence ID" value="KAK7080009.1"/>
    <property type="molecule type" value="Genomic_DNA"/>
</dbReference>
<evidence type="ECO:0000256" key="8">
    <source>
        <dbReference type="ARBA" id="ARBA00022989"/>
    </source>
</evidence>
<dbReference type="Proteomes" id="UP001381693">
    <property type="component" value="Unassembled WGS sequence"/>
</dbReference>
<dbReference type="AlphaFoldDB" id="A0AAN8XIS0"/>
<dbReference type="Pfam" id="PF00057">
    <property type="entry name" value="Ldl_recept_a"/>
    <property type="match status" value="1"/>
</dbReference>
<evidence type="ECO:0000256" key="6">
    <source>
        <dbReference type="ARBA" id="ARBA00022729"/>
    </source>
</evidence>
<feature type="transmembrane region" description="Helical" evidence="19">
    <location>
        <begin position="58"/>
        <end position="79"/>
    </location>
</feature>
<keyword evidence="9" id="KW-0915">Sodium</keyword>
<keyword evidence="15 17" id="KW-0407">Ion channel</keyword>
<dbReference type="InterPro" id="IPR001873">
    <property type="entry name" value="ENaC"/>
</dbReference>
<keyword evidence="11 19" id="KW-0472">Membrane</keyword>
<evidence type="ECO:0000256" key="18">
    <source>
        <dbReference type="SAM" id="MobiDB-lite"/>
    </source>
</evidence>
<comment type="caution">
    <text evidence="20">The sequence shown here is derived from an EMBL/GenBank/DDBJ whole genome shotgun (WGS) entry which is preliminary data.</text>
</comment>
<reference evidence="20 21" key="1">
    <citation type="submission" date="2023-11" db="EMBL/GenBank/DDBJ databases">
        <title>Halocaridina rubra genome assembly.</title>
        <authorList>
            <person name="Smith C."/>
        </authorList>
    </citation>
    <scope>NUCLEOTIDE SEQUENCE [LARGE SCALE GENOMIC DNA]</scope>
    <source>
        <strain evidence="20">EP-1</strain>
        <tissue evidence="20">Whole</tissue>
    </source>
</reference>
<evidence type="ECO:0000313" key="20">
    <source>
        <dbReference type="EMBL" id="KAK7080009.1"/>
    </source>
</evidence>
<dbReference type="InterPro" id="IPR036055">
    <property type="entry name" value="LDL_receptor-like_sf"/>
</dbReference>
<dbReference type="Pfam" id="PF00858">
    <property type="entry name" value="ASC"/>
    <property type="match status" value="1"/>
</dbReference>
<dbReference type="CDD" id="cd00112">
    <property type="entry name" value="LDLa"/>
    <property type="match status" value="1"/>
</dbReference>
<evidence type="ECO:0000256" key="1">
    <source>
        <dbReference type="ARBA" id="ARBA00004141"/>
    </source>
</evidence>
<keyword evidence="13" id="KW-0325">Glycoprotein</keyword>
<dbReference type="PROSITE" id="PS50068">
    <property type="entry name" value="LDLRA_2"/>
    <property type="match status" value="1"/>
</dbReference>
<evidence type="ECO:0000256" key="2">
    <source>
        <dbReference type="ARBA" id="ARBA00007193"/>
    </source>
</evidence>
<comment type="similarity">
    <text evidence="2 17">Belongs to the amiloride-sensitive sodium channel (TC 1.A.6) family.</text>
</comment>
<keyword evidence="6" id="KW-0732">Signal</keyword>
<dbReference type="GO" id="GO:0015280">
    <property type="term" value="F:ligand-gated sodium channel activity"/>
    <property type="evidence" value="ECO:0007669"/>
    <property type="project" value="TreeGrafter"/>
</dbReference>
<dbReference type="GO" id="GO:0005886">
    <property type="term" value="C:plasma membrane"/>
    <property type="evidence" value="ECO:0007669"/>
    <property type="project" value="TreeGrafter"/>
</dbReference>
<keyword evidence="21" id="KW-1185">Reference proteome</keyword>
<feature type="disulfide bond" evidence="16">
    <location>
        <begin position="271"/>
        <end position="283"/>
    </location>
</feature>
<evidence type="ECO:0000256" key="4">
    <source>
        <dbReference type="ARBA" id="ARBA00022461"/>
    </source>
</evidence>